<dbReference type="GO" id="GO:0000166">
    <property type="term" value="F:nucleotide binding"/>
    <property type="evidence" value="ECO:0007669"/>
    <property type="project" value="UniProtKB-KW"/>
</dbReference>
<dbReference type="EMBL" id="LCCN01000001">
    <property type="protein sequence ID" value="KKS33276.1"/>
    <property type="molecule type" value="Genomic_DNA"/>
</dbReference>
<evidence type="ECO:0000256" key="6">
    <source>
        <dbReference type="ARBA" id="ARBA00024207"/>
    </source>
</evidence>
<organism evidence="7 8">
    <name type="scientific">Candidatus Amesbacteria bacterium GW2011_GWA2_42_12</name>
    <dbReference type="NCBI Taxonomy" id="1618356"/>
    <lineage>
        <taxon>Bacteria</taxon>
        <taxon>Candidatus Amesiibacteriota</taxon>
    </lineage>
</organism>
<reference evidence="7 8" key="1">
    <citation type="journal article" date="2015" name="Nature">
        <title>rRNA introns, odd ribosomes, and small enigmatic genomes across a large radiation of phyla.</title>
        <authorList>
            <person name="Brown C.T."/>
            <person name="Hug L.A."/>
            <person name="Thomas B.C."/>
            <person name="Sharon I."/>
            <person name="Castelle C.J."/>
            <person name="Singh A."/>
            <person name="Wilkins M.J."/>
            <person name="Williams K.H."/>
            <person name="Banfield J.F."/>
        </authorList>
    </citation>
    <scope>NUCLEOTIDE SEQUENCE [LARGE SCALE GENOMIC DNA]</scope>
</reference>
<evidence type="ECO:0000256" key="2">
    <source>
        <dbReference type="ARBA" id="ARBA00022649"/>
    </source>
</evidence>
<dbReference type="AlphaFoldDB" id="A0A0G1AGP8"/>
<dbReference type="Proteomes" id="UP000034160">
    <property type="component" value="Unassembled WGS sequence"/>
</dbReference>
<dbReference type="InterPro" id="IPR037038">
    <property type="entry name" value="HepT-like_sf"/>
</dbReference>
<keyword evidence="4" id="KW-0547">Nucleotide-binding</keyword>
<comment type="similarity">
    <text evidence="6">Belongs to the HepT RNase toxin family.</text>
</comment>
<dbReference type="GO" id="GO:0004540">
    <property type="term" value="F:RNA nuclease activity"/>
    <property type="evidence" value="ECO:0007669"/>
    <property type="project" value="InterPro"/>
</dbReference>
<keyword evidence="5" id="KW-0378">Hydrolase</keyword>
<evidence type="ECO:0000313" key="8">
    <source>
        <dbReference type="Proteomes" id="UP000034160"/>
    </source>
</evidence>
<sequence>MSKQPEEYLKHILKEVDYLFSETKGLEMGVFLKDETKMRAFARSLEIIGEATKQVNQDYRKLHPDVDWKEMSGMRDRLIHHYFGVDYEIVWDVVTNEIPKLKIQIENLLQRTV</sequence>
<proteinExistence type="inferred from homology"/>
<dbReference type="Pfam" id="PF01934">
    <property type="entry name" value="HepT-like"/>
    <property type="match status" value="1"/>
</dbReference>
<dbReference type="GO" id="GO:0110001">
    <property type="term" value="C:toxin-antitoxin complex"/>
    <property type="evidence" value="ECO:0007669"/>
    <property type="project" value="InterPro"/>
</dbReference>
<evidence type="ECO:0000256" key="1">
    <source>
        <dbReference type="ARBA" id="ARBA00022553"/>
    </source>
</evidence>
<dbReference type="InterPro" id="IPR051813">
    <property type="entry name" value="HepT_RNase_toxin"/>
</dbReference>
<keyword evidence="1" id="KW-0597">Phosphoprotein</keyword>
<evidence type="ECO:0008006" key="9">
    <source>
        <dbReference type="Google" id="ProtNLM"/>
    </source>
</evidence>
<name>A0A0G1AGP8_9BACT</name>
<dbReference type="InterPro" id="IPR008201">
    <property type="entry name" value="HepT-like"/>
</dbReference>
<dbReference type="STRING" id="1618356.UU93_C0001G0107"/>
<evidence type="ECO:0000256" key="4">
    <source>
        <dbReference type="ARBA" id="ARBA00022741"/>
    </source>
</evidence>
<dbReference type="PANTHER" id="PTHR34139:SF1">
    <property type="entry name" value="RNASE MJ1380-RELATED"/>
    <property type="match status" value="1"/>
</dbReference>
<evidence type="ECO:0000256" key="3">
    <source>
        <dbReference type="ARBA" id="ARBA00022722"/>
    </source>
</evidence>
<dbReference type="PATRIC" id="fig|1618356.3.peg.109"/>
<dbReference type="GO" id="GO:0016787">
    <property type="term" value="F:hydrolase activity"/>
    <property type="evidence" value="ECO:0007669"/>
    <property type="project" value="UniProtKB-KW"/>
</dbReference>
<gene>
    <name evidence="7" type="ORF">UU93_C0001G0107</name>
</gene>
<dbReference type="Gene3D" id="1.20.120.580">
    <property type="entry name" value="bsu32300-like"/>
    <property type="match status" value="1"/>
</dbReference>
<comment type="caution">
    <text evidence="7">The sequence shown here is derived from an EMBL/GenBank/DDBJ whole genome shotgun (WGS) entry which is preliminary data.</text>
</comment>
<evidence type="ECO:0000256" key="5">
    <source>
        <dbReference type="ARBA" id="ARBA00022801"/>
    </source>
</evidence>
<keyword evidence="2" id="KW-1277">Toxin-antitoxin system</keyword>
<accession>A0A0G1AGP8</accession>
<protein>
    <recommendedName>
        <fullName evidence="9">DUF86 domain-containing protein</fullName>
    </recommendedName>
</protein>
<evidence type="ECO:0000313" key="7">
    <source>
        <dbReference type="EMBL" id="KKS33276.1"/>
    </source>
</evidence>
<keyword evidence="3" id="KW-0540">Nuclease</keyword>
<dbReference type="PANTHER" id="PTHR34139">
    <property type="entry name" value="UPF0331 PROTEIN MJ0127"/>
    <property type="match status" value="1"/>
</dbReference>